<dbReference type="GO" id="GO:0015031">
    <property type="term" value="P:protein transport"/>
    <property type="evidence" value="ECO:0007669"/>
    <property type="project" value="UniProtKB-KW"/>
</dbReference>
<dbReference type="PROSITE" id="PS52015">
    <property type="entry name" value="TONB_CTD"/>
    <property type="match status" value="1"/>
</dbReference>
<feature type="transmembrane region" description="Helical" evidence="11">
    <location>
        <begin position="12"/>
        <end position="31"/>
    </location>
</feature>
<dbReference type="NCBIfam" id="TIGR01352">
    <property type="entry name" value="tonB_Cterm"/>
    <property type="match status" value="1"/>
</dbReference>
<evidence type="ECO:0000256" key="9">
    <source>
        <dbReference type="ARBA" id="ARBA00023136"/>
    </source>
</evidence>
<comment type="caution">
    <text evidence="13">The sequence shown here is derived from an EMBL/GenBank/DDBJ whole genome shotgun (WGS) entry which is preliminary data.</text>
</comment>
<evidence type="ECO:0000256" key="2">
    <source>
        <dbReference type="ARBA" id="ARBA00006555"/>
    </source>
</evidence>
<feature type="domain" description="TonB C-terminal" evidence="12">
    <location>
        <begin position="129"/>
        <end position="218"/>
    </location>
</feature>
<evidence type="ECO:0000256" key="1">
    <source>
        <dbReference type="ARBA" id="ARBA00004383"/>
    </source>
</evidence>
<sequence length="218" mass="23814">MNVLLDGPRFRLSIALLIAVAAWMILLTHVMSRLSQPSPQSPVQEPPPVEMRLVEITPPAVLEPAPAHNEPSAKPLHARPSPAPIHAREPRVTRLPAIEHAIDKTEAPPHSEEPAPSPPAPESDKSTAPASSTARVINQPMPSLPDDLREDAYQAVAIARFDVHADGSVDVELSKPTSNPRLNALLLDALRKWRFFPAMQDGHAVESHQDVRVHFNIS</sequence>
<dbReference type="PANTHER" id="PTHR33446:SF2">
    <property type="entry name" value="PROTEIN TONB"/>
    <property type="match status" value="1"/>
</dbReference>
<evidence type="ECO:0000256" key="8">
    <source>
        <dbReference type="ARBA" id="ARBA00022989"/>
    </source>
</evidence>
<keyword evidence="9 11" id="KW-0472">Membrane</keyword>
<protein>
    <submittedName>
        <fullName evidence="13">Ferric siderophore transport system, periplasmic binding protein TonB</fullName>
    </submittedName>
</protein>
<organism evidence="13 14">
    <name type="scientific">Caballeronia sordidicola</name>
    <name type="common">Burkholderia sordidicola</name>
    <dbReference type="NCBI Taxonomy" id="196367"/>
    <lineage>
        <taxon>Bacteria</taxon>
        <taxon>Pseudomonadati</taxon>
        <taxon>Pseudomonadota</taxon>
        <taxon>Betaproteobacteria</taxon>
        <taxon>Burkholderiales</taxon>
        <taxon>Burkholderiaceae</taxon>
        <taxon>Caballeronia</taxon>
    </lineage>
</organism>
<keyword evidence="8 11" id="KW-1133">Transmembrane helix</keyword>
<dbReference type="SUPFAM" id="SSF74653">
    <property type="entry name" value="TolA/TonB C-terminal domain"/>
    <property type="match status" value="1"/>
</dbReference>
<keyword evidence="6 11" id="KW-0812">Transmembrane</keyword>
<evidence type="ECO:0000256" key="10">
    <source>
        <dbReference type="SAM" id="MobiDB-lite"/>
    </source>
</evidence>
<feature type="region of interest" description="Disordered" evidence="10">
    <location>
        <begin position="102"/>
        <end position="136"/>
    </location>
</feature>
<dbReference type="GO" id="GO:0098797">
    <property type="term" value="C:plasma membrane protein complex"/>
    <property type="evidence" value="ECO:0007669"/>
    <property type="project" value="TreeGrafter"/>
</dbReference>
<gene>
    <name evidence="13" type="ORF">PAMC26510_33010</name>
</gene>
<evidence type="ECO:0000256" key="4">
    <source>
        <dbReference type="ARBA" id="ARBA00022475"/>
    </source>
</evidence>
<keyword evidence="5" id="KW-0997">Cell inner membrane</keyword>
<reference evidence="13 14" key="1">
    <citation type="submission" date="2017-03" db="EMBL/GenBank/DDBJ databases">
        <title>Genome analysis of strain PAMC 26510.</title>
        <authorList>
            <person name="Oh H.-M."/>
            <person name="Yang J.-A."/>
        </authorList>
    </citation>
    <scope>NUCLEOTIDE SEQUENCE [LARGE SCALE GENOMIC DNA]</scope>
    <source>
        <strain evidence="13 14">PAMC 26510</strain>
    </source>
</reference>
<dbReference type="Proteomes" id="UP000194546">
    <property type="component" value="Unassembled WGS sequence"/>
</dbReference>
<accession>A0A242M640</accession>
<evidence type="ECO:0000256" key="7">
    <source>
        <dbReference type="ARBA" id="ARBA00022927"/>
    </source>
</evidence>
<dbReference type="AlphaFoldDB" id="A0A242M640"/>
<dbReference type="RefSeq" id="WP_256928011.1">
    <property type="nucleotide sequence ID" value="NZ_NBTY01000199.1"/>
</dbReference>
<dbReference type="InterPro" id="IPR006260">
    <property type="entry name" value="TonB/TolA_C"/>
</dbReference>
<evidence type="ECO:0000256" key="11">
    <source>
        <dbReference type="SAM" id="Phobius"/>
    </source>
</evidence>
<comment type="similarity">
    <text evidence="2">Belongs to the TonB family.</text>
</comment>
<dbReference type="EMBL" id="NBTY01000199">
    <property type="protein sequence ID" value="OTP66656.1"/>
    <property type="molecule type" value="Genomic_DNA"/>
</dbReference>
<feature type="compositionally biased region" description="Basic and acidic residues" evidence="10">
    <location>
        <begin position="102"/>
        <end position="113"/>
    </location>
</feature>
<dbReference type="Gene3D" id="3.30.1150.10">
    <property type="match status" value="1"/>
</dbReference>
<evidence type="ECO:0000259" key="12">
    <source>
        <dbReference type="PROSITE" id="PS52015"/>
    </source>
</evidence>
<dbReference type="GO" id="GO:0055085">
    <property type="term" value="P:transmembrane transport"/>
    <property type="evidence" value="ECO:0007669"/>
    <property type="project" value="InterPro"/>
</dbReference>
<comment type="subcellular location">
    <subcellularLocation>
        <location evidence="1">Cell inner membrane</location>
        <topology evidence="1">Single-pass membrane protein</topology>
        <orientation evidence="1">Periplasmic side</orientation>
    </subcellularLocation>
</comment>
<dbReference type="GO" id="GO:0031992">
    <property type="term" value="F:energy transducer activity"/>
    <property type="evidence" value="ECO:0007669"/>
    <property type="project" value="TreeGrafter"/>
</dbReference>
<keyword evidence="3" id="KW-0813">Transport</keyword>
<name>A0A242M640_CABSO</name>
<evidence type="ECO:0000313" key="14">
    <source>
        <dbReference type="Proteomes" id="UP000194546"/>
    </source>
</evidence>
<keyword evidence="7" id="KW-0653">Protein transport</keyword>
<proteinExistence type="inferred from homology"/>
<dbReference type="PANTHER" id="PTHR33446">
    <property type="entry name" value="PROTEIN TONB-RELATED"/>
    <property type="match status" value="1"/>
</dbReference>
<feature type="compositionally biased region" description="Polar residues" evidence="10">
    <location>
        <begin position="126"/>
        <end position="136"/>
    </location>
</feature>
<dbReference type="InterPro" id="IPR037682">
    <property type="entry name" value="TonB_C"/>
</dbReference>
<evidence type="ECO:0000256" key="5">
    <source>
        <dbReference type="ARBA" id="ARBA00022519"/>
    </source>
</evidence>
<feature type="region of interest" description="Disordered" evidence="10">
    <location>
        <begin position="62"/>
        <end position="90"/>
    </location>
</feature>
<evidence type="ECO:0000256" key="3">
    <source>
        <dbReference type="ARBA" id="ARBA00022448"/>
    </source>
</evidence>
<evidence type="ECO:0000256" key="6">
    <source>
        <dbReference type="ARBA" id="ARBA00022692"/>
    </source>
</evidence>
<dbReference type="InterPro" id="IPR051045">
    <property type="entry name" value="TonB-dependent_transducer"/>
</dbReference>
<evidence type="ECO:0000313" key="13">
    <source>
        <dbReference type="EMBL" id="OTP66656.1"/>
    </source>
</evidence>
<dbReference type="Pfam" id="PF03544">
    <property type="entry name" value="TonB_C"/>
    <property type="match status" value="1"/>
</dbReference>
<keyword evidence="4" id="KW-1003">Cell membrane</keyword>